<dbReference type="PIRSF" id="PIRSF000722">
    <property type="entry name" value="Acetate_prop_kin"/>
    <property type="match status" value="1"/>
</dbReference>
<feature type="binding site" evidence="6">
    <location>
        <position position="386"/>
    </location>
    <ligand>
        <name>Mg(2+)</name>
        <dbReference type="ChEBI" id="CHEBI:18420"/>
    </ligand>
</feature>
<dbReference type="EC" id="2.7.2.1" evidence="6"/>
<feature type="binding site" evidence="6">
    <location>
        <begin position="330"/>
        <end position="334"/>
    </location>
    <ligand>
        <name>ATP</name>
        <dbReference type="ChEBI" id="CHEBI:30616"/>
    </ligand>
</feature>
<feature type="active site" description="Proton donor/acceptor" evidence="6">
    <location>
        <position position="146"/>
    </location>
</feature>
<feature type="site" description="Transition state stabilizer" evidence="6">
    <location>
        <position position="178"/>
    </location>
</feature>
<feature type="binding site" evidence="6">
    <location>
        <position position="89"/>
    </location>
    <ligand>
        <name>substrate</name>
    </ligand>
</feature>
<evidence type="ECO:0000256" key="1">
    <source>
        <dbReference type="ARBA" id="ARBA00008748"/>
    </source>
</evidence>
<dbReference type="PRINTS" id="PR00471">
    <property type="entry name" value="ACETATEKNASE"/>
</dbReference>
<dbReference type="NCBIfam" id="TIGR00016">
    <property type="entry name" value="ackA"/>
    <property type="match status" value="1"/>
</dbReference>
<dbReference type="Proteomes" id="UP000198976">
    <property type="component" value="Chromosome I"/>
</dbReference>
<keyword evidence="3 6" id="KW-0547">Nucleotide-binding</keyword>
<proteinExistence type="inferred from homology"/>
<keyword evidence="5 6" id="KW-0067">ATP-binding</keyword>
<keyword evidence="6" id="KW-0460">Magnesium</keyword>
<dbReference type="Gene3D" id="3.30.420.40">
    <property type="match status" value="2"/>
</dbReference>
<evidence type="ECO:0000313" key="8">
    <source>
        <dbReference type="EMBL" id="SDT99809.1"/>
    </source>
</evidence>
<evidence type="ECO:0000256" key="4">
    <source>
        <dbReference type="ARBA" id="ARBA00022777"/>
    </source>
</evidence>
<dbReference type="PROSITE" id="PS01076">
    <property type="entry name" value="ACETATE_KINASE_2"/>
    <property type="match status" value="1"/>
</dbReference>
<protein>
    <recommendedName>
        <fullName evidence="6">Acetate kinase</fullName>
        <ecNumber evidence="6">2.7.2.1</ecNumber>
    </recommendedName>
    <alternativeName>
        <fullName evidence="6">Acetokinase</fullName>
    </alternativeName>
</protein>
<accession>A0ABY0V944</accession>
<comment type="similarity">
    <text evidence="1 6 7">Belongs to the acetokinase family.</text>
</comment>
<evidence type="ECO:0000256" key="6">
    <source>
        <dbReference type="HAMAP-Rule" id="MF_00020"/>
    </source>
</evidence>
<feature type="binding site" evidence="6">
    <location>
        <begin position="278"/>
        <end position="280"/>
    </location>
    <ligand>
        <name>ATP</name>
        <dbReference type="ChEBI" id="CHEBI:30616"/>
    </ligand>
</feature>
<dbReference type="GO" id="GO:0016301">
    <property type="term" value="F:kinase activity"/>
    <property type="evidence" value="ECO:0007669"/>
    <property type="project" value="UniProtKB-KW"/>
</dbReference>
<keyword evidence="6" id="KW-0479">Metal-binding</keyword>
<evidence type="ECO:0000256" key="5">
    <source>
        <dbReference type="ARBA" id="ARBA00022840"/>
    </source>
</evidence>
<evidence type="ECO:0000256" key="2">
    <source>
        <dbReference type="ARBA" id="ARBA00022679"/>
    </source>
</evidence>
<dbReference type="EMBL" id="LT629792">
    <property type="protein sequence ID" value="SDT99809.1"/>
    <property type="molecule type" value="Genomic_DNA"/>
</dbReference>
<dbReference type="PANTHER" id="PTHR21060:SF15">
    <property type="entry name" value="ACETATE KINASE-RELATED"/>
    <property type="match status" value="1"/>
</dbReference>
<reference evidence="8 9" key="1">
    <citation type="submission" date="2016-10" db="EMBL/GenBank/DDBJ databases">
        <authorList>
            <person name="Varghese N."/>
            <person name="Submissions S."/>
        </authorList>
    </citation>
    <scope>NUCLEOTIDE SEQUENCE [LARGE SCALE GENOMIC DNA]</scope>
    <source>
        <strain evidence="8 9">DSM 9169</strain>
    </source>
</reference>
<dbReference type="InterPro" id="IPR000890">
    <property type="entry name" value="Aliphatic_acid_kin_short-chain"/>
</dbReference>
<keyword evidence="6" id="KW-0963">Cytoplasm</keyword>
<sequence length="401" mass="43462">MSTVLVINSGSSSIKYQLINPVSGDVLAKGIVERIGEPVGIITHKHAGEELVRKEPVPDHGDGLQKVLAIFDEVGPTLAEAGIVAVGHRIVQGGSYFDGPALVDDHVRALIEKLCTLAPLHNPAHLKGIDVARELMPDVPHVAVFDTAFFQHLPEASAMYAIDRDVARQYGIRRYGAHGTSHQFVSEEVSKMLGRDDLKQIVLHLGNGASASAVDSGRAIDTSMGLTPLEGLVMGTRSGDIDPAVVFHLQREAGMTVDQVDEFLNKRSGMKGMTGEADMRTNWELIENGPEEISKRARAGMDVYIHRLVKYVGAYWTELGGLDALTFTAGIGENDPGVREELCDALAPFGVKINHDLNWENWHVKAPIVLSHPDSSVTVLCYPTNEELAIARQALSLAQHD</sequence>
<comment type="catalytic activity">
    <reaction evidence="6">
        <text>acetate + ATP = acetyl phosphate + ADP</text>
        <dbReference type="Rhea" id="RHEA:11352"/>
        <dbReference type="ChEBI" id="CHEBI:22191"/>
        <dbReference type="ChEBI" id="CHEBI:30089"/>
        <dbReference type="ChEBI" id="CHEBI:30616"/>
        <dbReference type="ChEBI" id="CHEBI:456216"/>
        <dbReference type="EC" id="2.7.2.1"/>
    </reaction>
</comment>
<evidence type="ECO:0000313" key="9">
    <source>
        <dbReference type="Proteomes" id="UP000198976"/>
    </source>
</evidence>
<feature type="binding site" evidence="6">
    <location>
        <position position="15"/>
    </location>
    <ligand>
        <name>ATP</name>
        <dbReference type="ChEBI" id="CHEBI:30616"/>
    </ligand>
</feature>
<evidence type="ECO:0000256" key="3">
    <source>
        <dbReference type="ARBA" id="ARBA00022741"/>
    </source>
</evidence>
<comment type="cofactor">
    <cofactor evidence="6">
        <name>Mg(2+)</name>
        <dbReference type="ChEBI" id="CHEBI:18420"/>
    </cofactor>
    <cofactor evidence="6">
        <name>Mn(2+)</name>
        <dbReference type="ChEBI" id="CHEBI:29035"/>
    </cofactor>
    <text evidence="6">Mg(2+). Can also accept Mn(2+).</text>
</comment>
<name>A0ABY0V944_9ACTO</name>
<feature type="site" description="Transition state stabilizer" evidence="6">
    <location>
        <position position="237"/>
    </location>
</feature>
<comment type="subcellular location">
    <subcellularLocation>
        <location evidence="6">Cytoplasm</location>
    </subcellularLocation>
</comment>
<comment type="pathway">
    <text evidence="6">Metabolic intermediate biosynthesis; acetyl-CoA biosynthesis; acetyl-CoA from acetate: step 1/2.</text>
</comment>
<keyword evidence="2 6" id="KW-0808">Transferase</keyword>
<evidence type="ECO:0000256" key="7">
    <source>
        <dbReference type="RuleBase" id="RU003835"/>
    </source>
</evidence>
<dbReference type="SUPFAM" id="SSF53067">
    <property type="entry name" value="Actin-like ATPase domain"/>
    <property type="match status" value="2"/>
</dbReference>
<gene>
    <name evidence="6" type="primary">ackA</name>
    <name evidence="8" type="ORF">SAMN04489714_1517</name>
</gene>
<comment type="function">
    <text evidence="6">Catalyzes the formation of acetyl phosphate from acetate and ATP. Can also catalyze the reverse reaction.</text>
</comment>
<comment type="subunit">
    <text evidence="6">Homodimer.</text>
</comment>
<feature type="binding site" evidence="6">
    <location>
        <begin position="204"/>
        <end position="208"/>
    </location>
    <ligand>
        <name>ATP</name>
        <dbReference type="ChEBI" id="CHEBI:30616"/>
    </ligand>
</feature>
<dbReference type="InterPro" id="IPR023865">
    <property type="entry name" value="Aliphatic_acid_kinase_CS"/>
</dbReference>
<dbReference type="PROSITE" id="PS01075">
    <property type="entry name" value="ACETATE_KINASE_1"/>
    <property type="match status" value="1"/>
</dbReference>
<dbReference type="HAMAP" id="MF_00020">
    <property type="entry name" value="Acetate_kinase"/>
    <property type="match status" value="1"/>
</dbReference>
<keyword evidence="9" id="KW-1185">Reference proteome</keyword>
<dbReference type="PANTHER" id="PTHR21060">
    <property type="entry name" value="ACETATE KINASE"/>
    <property type="match status" value="1"/>
</dbReference>
<dbReference type="InterPro" id="IPR043129">
    <property type="entry name" value="ATPase_NBD"/>
</dbReference>
<dbReference type="InterPro" id="IPR004372">
    <property type="entry name" value="Ac/propionate_kinase"/>
</dbReference>
<dbReference type="Pfam" id="PF00871">
    <property type="entry name" value="Acetate_kinase"/>
    <property type="match status" value="1"/>
</dbReference>
<dbReference type="CDD" id="cd24010">
    <property type="entry name" value="ASKHA_NBD_AcK_PK"/>
    <property type="match status" value="1"/>
</dbReference>
<dbReference type="RefSeq" id="WP_058237108.1">
    <property type="nucleotide sequence ID" value="NZ_LT629792.1"/>
</dbReference>
<organism evidence="8 9">
    <name type="scientific">Schaalia radingae</name>
    <dbReference type="NCBI Taxonomy" id="131110"/>
    <lineage>
        <taxon>Bacteria</taxon>
        <taxon>Bacillati</taxon>
        <taxon>Actinomycetota</taxon>
        <taxon>Actinomycetes</taxon>
        <taxon>Actinomycetales</taxon>
        <taxon>Actinomycetaceae</taxon>
        <taxon>Schaalia</taxon>
    </lineage>
</organism>
<feature type="binding site" evidence="6">
    <location>
        <position position="8"/>
    </location>
    <ligand>
        <name>Mg(2+)</name>
        <dbReference type="ChEBI" id="CHEBI:18420"/>
    </ligand>
</feature>
<keyword evidence="4 6" id="KW-0418">Kinase</keyword>